<feature type="transmembrane region" description="Helical" evidence="2">
    <location>
        <begin position="53"/>
        <end position="74"/>
    </location>
</feature>
<feature type="transmembrane region" description="Helical" evidence="2">
    <location>
        <begin position="140"/>
        <end position="159"/>
    </location>
</feature>
<name>A0AAD6ZVI2_9AGAR</name>
<sequence>MADVQTHTARLIALFISCVLYGILLTTFVPCLRWLLFSASQRFQIKPRHEIKYPILAGTILMFFVSSFSAVISMQDVMDAFIYYQGPGGALEFYGARNDTLNHGWTHWMPAVEDSVQVVIGDALLIYRCYVLYGRSWRSIVVPSVAWLGLLVTSILSSYREITLKPGQKLNDPSVLPILSAALLFTFATSVITTYLIIRRLLMIEFIPMIRGAIRPHILTRIATIFFETGLIYSLSVVLSLGIYLTRSNLEYVVSLAMIHIIPITCNLLLIRVEGVSRFKQPEREPQNPGLEHPEAKFNPDAADEV</sequence>
<dbReference type="AlphaFoldDB" id="A0AAD6ZVI2"/>
<feature type="region of interest" description="Disordered" evidence="1">
    <location>
        <begin position="281"/>
        <end position="306"/>
    </location>
</feature>
<dbReference type="EMBL" id="JARIHO010000025">
    <property type="protein sequence ID" value="KAJ7342450.1"/>
    <property type="molecule type" value="Genomic_DNA"/>
</dbReference>
<comment type="caution">
    <text evidence="3">The sequence shown here is derived from an EMBL/GenBank/DDBJ whole genome shotgun (WGS) entry which is preliminary data.</text>
</comment>
<feature type="transmembrane region" description="Helical" evidence="2">
    <location>
        <begin position="179"/>
        <end position="198"/>
    </location>
</feature>
<evidence type="ECO:0000313" key="4">
    <source>
        <dbReference type="Proteomes" id="UP001218218"/>
    </source>
</evidence>
<evidence type="ECO:0000256" key="1">
    <source>
        <dbReference type="SAM" id="MobiDB-lite"/>
    </source>
</evidence>
<proteinExistence type="predicted"/>
<keyword evidence="2" id="KW-0472">Membrane</keyword>
<feature type="transmembrane region" description="Helical" evidence="2">
    <location>
        <begin position="218"/>
        <end position="246"/>
    </location>
</feature>
<gene>
    <name evidence="3" type="ORF">DFH08DRAFT_963202</name>
</gene>
<evidence type="ECO:0000256" key="2">
    <source>
        <dbReference type="SAM" id="Phobius"/>
    </source>
</evidence>
<dbReference type="Proteomes" id="UP001218218">
    <property type="component" value="Unassembled WGS sequence"/>
</dbReference>
<feature type="transmembrane region" description="Helical" evidence="2">
    <location>
        <begin position="12"/>
        <end position="32"/>
    </location>
</feature>
<feature type="transmembrane region" description="Helical" evidence="2">
    <location>
        <begin position="252"/>
        <end position="271"/>
    </location>
</feature>
<accession>A0AAD6ZVI2</accession>
<keyword evidence="2" id="KW-1133">Transmembrane helix</keyword>
<keyword evidence="4" id="KW-1185">Reference proteome</keyword>
<reference evidence="3" key="1">
    <citation type="submission" date="2023-03" db="EMBL/GenBank/DDBJ databases">
        <title>Massive genome expansion in bonnet fungi (Mycena s.s.) driven by repeated elements and novel gene families across ecological guilds.</title>
        <authorList>
            <consortium name="Lawrence Berkeley National Laboratory"/>
            <person name="Harder C.B."/>
            <person name="Miyauchi S."/>
            <person name="Viragh M."/>
            <person name="Kuo A."/>
            <person name="Thoen E."/>
            <person name="Andreopoulos B."/>
            <person name="Lu D."/>
            <person name="Skrede I."/>
            <person name="Drula E."/>
            <person name="Henrissat B."/>
            <person name="Morin E."/>
            <person name="Kohler A."/>
            <person name="Barry K."/>
            <person name="LaButti K."/>
            <person name="Morin E."/>
            <person name="Salamov A."/>
            <person name="Lipzen A."/>
            <person name="Mereny Z."/>
            <person name="Hegedus B."/>
            <person name="Baldrian P."/>
            <person name="Stursova M."/>
            <person name="Weitz H."/>
            <person name="Taylor A."/>
            <person name="Grigoriev I.V."/>
            <person name="Nagy L.G."/>
            <person name="Martin F."/>
            <person name="Kauserud H."/>
        </authorList>
    </citation>
    <scope>NUCLEOTIDE SEQUENCE</scope>
    <source>
        <strain evidence="3">CBHHK002</strain>
    </source>
</reference>
<feature type="compositionally biased region" description="Basic and acidic residues" evidence="1">
    <location>
        <begin position="281"/>
        <end position="298"/>
    </location>
</feature>
<organism evidence="3 4">
    <name type="scientific">Mycena albidolilacea</name>
    <dbReference type="NCBI Taxonomy" id="1033008"/>
    <lineage>
        <taxon>Eukaryota</taxon>
        <taxon>Fungi</taxon>
        <taxon>Dikarya</taxon>
        <taxon>Basidiomycota</taxon>
        <taxon>Agaricomycotina</taxon>
        <taxon>Agaricomycetes</taxon>
        <taxon>Agaricomycetidae</taxon>
        <taxon>Agaricales</taxon>
        <taxon>Marasmiineae</taxon>
        <taxon>Mycenaceae</taxon>
        <taxon>Mycena</taxon>
    </lineage>
</organism>
<feature type="transmembrane region" description="Helical" evidence="2">
    <location>
        <begin position="115"/>
        <end position="133"/>
    </location>
</feature>
<evidence type="ECO:0000313" key="3">
    <source>
        <dbReference type="EMBL" id="KAJ7342450.1"/>
    </source>
</evidence>
<protein>
    <submittedName>
        <fullName evidence="3">Uncharacterized protein</fullName>
    </submittedName>
</protein>
<keyword evidence="2" id="KW-0812">Transmembrane</keyword>